<dbReference type="OrthoDB" id="2288310at2759"/>
<dbReference type="EMBL" id="LK023379">
    <property type="protein sequence ID" value="CDS13654.1"/>
    <property type="molecule type" value="Genomic_DNA"/>
</dbReference>
<accession>A0A077X2E7</accession>
<keyword evidence="1" id="KW-0238">DNA-binding</keyword>
<dbReference type="GO" id="GO:0003677">
    <property type="term" value="F:DNA binding"/>
    <property type="evidence" value="ECO:0007669"/>
    <property type="project" value="UniProtKB-KW"/>
</dbReference>
<dbReference type="Pfam" id="PF07282">
    <property type="entry name" value="Cas12f1-like_TNB"/>
    <property type="match status" value="1"/>
</dbReference>
<evidence type="ECO:0000259" key="2">
    <source>
        <dbReference type="Pfam" id="PF07282"/>
    </source>
</evidence>
<protein>
    <recommendedName>
        <fullName evidence="2">Cas12f1-like TNB domain-containing protein</fullName>
    </recommendedName>
</protein>
<gene>
    <name evidence="3" type="ORF">LRAMOSA05830</name>
</gene>
<proteinExistence type="predicted"/>
<evidence type="ECO:0000313" key="3">
    <source>
        <dbReference type="EMBL" id="CDS13654.1"/>
    </source>
</evidence>
<name>A0A077X2E7_9FUNG</name>
<sequence length="762" mass="88587">MSTTMTNQPFNPTVSRKNEKVPCDCGAEIVHYRRSHHACLYNIRNQQQSMDWSPDFYPEYFSVNIGLKTIIKSDELLLHIQDAVRRSNSIRFEASRLAYLYITQHVHDISNDTGFEGNPFQSNLYSHCQQAVSITTQQGRPNVATYLEAAWRCYYDIRGSSEWTSRSHITQILQYDANMMCENAKINIYYHFQTRLSRYLRLRISHVEDIVSRIGYKGIADLAEYVMNEVWKEDDDNDQEMTWRPIQSADQFFETINLDMTIAQRQSVFEVYTTIIQGIGEELMPLNTEKVEEHVEQVFKFHIKMLEFIEEVPAAVKQKSPASKVTKRWCSRKVANLHTKWGTEPILPSKQTIRIAECELYNCIQHKRPFEANQRLSDKLTKESLEKLSTKAANTISKIESNNFAPSTFTQSRFWNRLYSILPMTSFTTSHIMIDTVGLQQVSRSPKLEDVGAGASNLWEQFFDVSLLQGVSGVMKRFDHYITTDGVKASFKCVRPKRSITEDTITTTAITSRPIWGLDPGIRSIATLANNCSISESTCPPYSIKLSANQYHHLSFHHQSTNNLLQRMRHQPTVIEHQKKIGIHKTSKNESYIQYLQSIYEDGRWLQLLDFHQENREDNWRCFRYRQRTLAQFTNHIFDCSQGASNKKDVVIAYGDARLNHAMRSHKPVPVKRLPKVLSTQMTVKYVNEFRTSQICSQLCDDEYIPMDNAIDNESGDMIYAVKYCENCKIYWDRDANAARNILYRFLCEECFNDVDARFSRK</sequence>
<feature type="domain" description="Cas12f1-like TNB" evidence="2">
    <location>
        <begin position="681"/>
        <end position="742"/>
    </location>
</feature>
<reference evidence="3" key="1">
    <citation type="journal article" date="2014" name="Genome Announc.">
        <title>De novo whole-genome sequence and genome annotation of Lichtheimia ramosa.</title>
        <authorList>
            <person name="Linde J."/>
            <person name="Schwartze V."/>
            <person name="Binder U."/>
            <person name="Lass-Florl C."/>
            <person name="Voigt K."/>
            <person name="Horn F."/>
        </authorList>
    </citation>
    <scope>NUCLEOTIDE SEQUENCE</scope>
    <source>
        <strain evidence="3">JMRC FSU:6197</strain>
    </source>
</reference>
<dbReference type="InterPro" id="IPR010095">
    <property type="entry name" value="Cas12f1-like_TNB"/>
</dbReference>
<evidence type="ECO:0000256" key="1">
    <source>
        <dbReference type="ARBA" id="ARBA00023125"/>
    </source>
</evidence>
<dbReference type="AlphaFoldDB" id="A0A077X2E7"/>
<organism evidence="3">
    <name type="scientific">Lichtheimia ramosa</name>
    <dbReference type="NCBI Taxonomy" id="688394"/>
    <lineage>
        <taxon>Eukaryota</taxon>
        <taxon>Fungi</taxon>
        <taxon>Fungi incertae sedis</taxon>
        <taxon>Mucoromycota</taxon>
        <taxon>Mucoromycotina</taxon>
        <taxon>Mucoromycetes</taxon>
        <taxon>Mucorales</taxon>
        <taxon>Lichtheimiaceae</taxon>
        <taxon>Lichtheimia</taxon>
    </lineage>
</organism>